<name>A0A1M6T4V2_PARC5</name>
<sequence>MNILNGKPIVVNVNGLKIGRGNPPVIIAGPCAVESRDQIIEIAKILKQIGVDMIRGGAFKPRTNPYTFQGLGVKALEFLKEASELTNLPVVTEVMDIKDIDVVYEYADVMQVGSRNMYNYSLLKELGKRDKPILLKRGMSSTVKEWALAAEYIAIGGNSQIILCERGIRTYNDFTRNTLDLAAVPFMQKLTGLPVIVDPSHATGVRELIKPMAKAAIACNADGVMIEVHPNVEKALSDKEQSLTPAQFEEIVLEIERIS</sequence>
<organism evidence="3 4">
    <name type="scientific">Paramaledivibacter caminithermalis (strain DSM 15212 / CIP 107654 / DViRD3)</name>
    <name type="common">Clostridium caminithermale</name>
    <dbReference type="NCBI Taxonomy" id="1121301"/>
    <lineage>
        <taxon>Bacteria</taxon>
        <taxon>Bacillati</taxon>
        <taxon>Bacillota</taxon>
        <taxon>Clostridia</taxon>
        <taxon>Peptostreptococcales</taxon>
        <taxon>Caminicellaceae</taxon>
        <taxon>Paramaledivibacter</taxon>
    </lineage>
</organism>
<keyword evidence="1" id="KW-0808">Transferase</keyword>
<dbReference type="PANTHER" id="PTHR43018">
    <property type="entry name" value="PHOSPHO-2-DEHYDRO-3-DEOXYHEPTONATE ALDOLASE"/>
    <property type="match status" value="1"/>
</dbReference>
<dbReference type="NCBIfam" id="TIGR01361">
    <property type="entry name" value="DAHP_synth_Bsub"/>
    <property type="match status" value="1"/>
</dbReference>
<dbReference type="NCBIfam" id="NF006421">
    <property type="entry name" value="PRK08673.1"/>
    <property type="match status" value="1"/>
</dbReference>
<dbReference type="InterPro" id="IPR006268">
    <property type="entry name" value="DAHP_syn_2"/>
</dbReference>
<dbReference type="InterPro" id="IPR006218">
    <property type="entry name" value="DAHP1/KDSA"/>
</dbReference>
<dbReference type="STRING" id="1121301.SAMN02745912_03554"/>
<dbReference type="Proteomes" id="UP000184465">
    <property type="component" value="Unassembled WGS sequence"/>
</dbReference>
<dbReference type="Gene3D" id="3.20.20.70">
    <property type="entry name" value="Aldolase class I"/>
    <property type="match status" value="1"/>
</dbReference>
<dbReference type="SUPFAM" id="SSF51569">
    <property type="entry name" value="Aldolase"/>
    <property type="match status" value="1"/>
</dbReference>
<dbReference type="InterPro" id="IPR052899">
    <property type="entry name" value="Class-I_DAHP_synthase"/>
</dbReference>
<protein>
    <submittedName>
        <fullName evidence="3">3-deoxy-D-arabinoheptulosonate-7-phosphate synthase</fullName>
    </submittedName>
</protein>
<evidence type="ECO:0000259" key="2">
    <source>
        <dbReference type="Pfam" id="PF00793"/>
    </source>
</evidence>
<gene>
    <name evidence="3" type="ORF">SAMN02745912_03554</name>
</gene>
<proteinExistence type="predicted"/>
<reference evidence="4" key="1">
    <citation type="submission" date="2016-11" db="EMBL/GenBank/DDBJ databases">
        <authorList>
            <person name="Varghese N."/>
            <person name="Submissions S."/>
        </authorList>
    </citation>
    <scope>NUCLEOTIDE SEQUENCE [LARGE SCALE GENOMIC DNA]</scope>
    <source>
        <strain evidence="4">DSM 15212 / CIP 107654 / DViRD3</strain>
    </source>
</reference>
<dbReference type="AlphaFoldDB" id="A0A1M6T4V2"/>
<accession>A0A1M6T4V2</accession>
<dbReference type="InterPro" id="IPR013785">
    <property type="entry name" value="Aldolase_TIM"/>
</dbReference>
<keyword evidence="4" id="KW-1185">Reference proteome</keyword>
<evidence type="ECO:0000313" key="3">
    <source>
        <dbReference type="EMBL" id="SHK51828.1"/>
    </source>
</evidence>
<feature type="domain" description="DAHP synthetase I/KDSA" evidence="2">
    <location>
        <begin position="14"/>
        <end position="251"/>
    </location>
</feature>
<dbReference type="GO" id="GO:0016832">
    <property type="term" value="F:aldehyde-lyase activity"/>
    <property type="evidence" value="ECO:0007669"/>
    <property type="project" value="InterPro"/>
</dbReference>
<dbReference type="OrthoDB" id="9780456at2"/>
<dbReference type="NCBIfam" id="NF009239">
    <property type="entry name" value="PRK12595.1"/>
    <property type="match status" value="1"/>
</dbReference>
<dbReference type="Pfam" id="PF00793">
    <property type="entry name" value="DAHP_synth_1"/>
    <property type="match status" value="1"/>
</dbReference>
<dbReference type="EMBL" id="FRAG01000079">
    <property type="protein sequence ID" value="SHK51828.1"/>
    <property type="molecule type" value="Genomic_DNA"/>
</dbReference>
<dbReference type="GO" id="GO:0009073">
    <property type="term" value="P:aromatic amino acid family biosynthetic process"/>
    <property type="evidence" value="ECO:0007669"/>
    <property type="project" value="InterPro"/>
</dbReference>
<evidence type="ECO:0000256" key="1">
    <source>
        <dbReference type="ARBA" id="ARBA00022679"/>
    </source>
</evidence>
<dbReference type="PANTHER" id="PTHR43018:SF1">
    <property type="entry name" value="PROTEIN AROA(G)"/>
    <property type="match status" value="1"/>
</dbReference>
<dbReference type="RefSeq" id="WP_073153155.1">
    <property type="nucleotide sequence ID" value="NZ_FRAG01000079.1"/>
</dbReference>
<evidence type="ECO:0000313" key="4">
    <source>
        <dbReference type="Proteomes" id="UP000184465"/>
    </source>
</evidence>
<dbReference type="GO" id="GO:0016740">
    <property type="term" value="F:transferase activity"/>
    <property type="evidence" value="ECO:0007669"/>
    <property type="project" value="UniProtKB-KW"/>
</dbReference>